<feature type="domain" description="TGS" evidence="5">
    <location>
        <begin position="1331"/>
        <end position="1392"/>
    </location>
</feature>
<evidence type="ECO:0000313" key="6">
    <source>
        <dbReference type="EMBL" id="RFS44403.1"/>
    </source>
</evidence>
<dbReference type="PANTHER" id="PTHR21262:SF31">
    <property type="entry name" value="GTP PYROPHOSPHOKINASE"/>
    <property type="match status" value="1"/>
</dbReference>
<gene>
    <name evidence="6" type="ORF">D0Q02_22190</name>
</gene>
<dbReference type="EMBL" id="QVFU01000030">
    <property type="protein sequence ID" value="RFS44403.1"/>
    <property type="molecule type" value="Genomic_DNA"/>
</dbReference>
<dbReference type="Pfam" id="PF13365">
    <property type="entry name" value="Trypsin_2"/>
    <property type="match status" value="1"/>
</dbReference>
<name>A0A372FUI3_9ACTN</name>
<dbReference type="SUPFAM" id="SSF109604">
    <property type="entry name" value="HD-domain/PDEase-like"/>
    <property type="match status" value="1"/>
</dbReference>
<dbReference type="Proteomes" id="UP000262621">
    <property type="component" value="Unassembled WGS sequence"/>
</dbReference>
<dbReference type="Pfam" id="PF05729">
    <property type="entry name" value="NACHT"/>
    <property type="match status" value="1"/>
</dbReference>
<evidence type="ECO:0000259" key="5">
    <source>
        <dbReference type="PROSITE" id="PS51880"/>
    </source>
</evidence>
<dbReference type="FunFam" id="1.10.3210.10:FF:000001">
    <property type="entry name" value="GTP pyrophosphokinase RelA"/>
    <property type="match status" value="1"/>
</dbReference>
<dbReference type="NCBIfam" id="TIGR00691">
    <property type="entry name" value="spoT_relA"/>
    <property type="match status" value="1"/>
</dbReference>
<dbReference type="Gene3D" id="3.40.50.300">
    <property type="entry name" value="P-loop containing nucleotide triphosphate hydrolases"/>
    <property type="match status" value="1"/>
</dbReference>
<dbReference type="InterPro" id="IPR003607">
    <property type="entry name" value="HD/PDEase_dom"/>
</dbReference>
<evidence type="ECO:0000256" key="2">
    <source>
        <dbReference type="ARBA" id="ARBA00048244"/>
    </source>
</evidence>
<dbReference type="Gene3D" id="3.10.20.30">
    <property type="match status" value="1"/>
</dbReference>
<dbReference type="Gene3D" id="2.40.10.120">
    <property type="match status" value="1"/>
</dbReference>
<keyword evidence="7" id="KW-1185">Reference proteome</keyword>
<dbReference type="InterPro" id="IPR009003">
    <property type="entry name" value="Peptidase_S1_PA"/>
</dbReference>
<dbReference type="CDD" id="cd05399">
    <property type="entry name" value="NT_Rel-Spo_like"/>
    <property type="match status" value="1"/>
</dbReference>
<dbReference type="InterPro" id="IPR007111">
    <property type="entry name" value="NACHT_NTPase"/>
</dbReference>
<dbReference type="Pfam" id="PF19296">
    <property type="entry name" value="RelA_AH_RIS"/>
    <property type="match status" value="1"/>
</dbReference>
<dbReference type="SUPFAM" id="SSF81271">
    <property type="entry name" value="TGS-like"/>
    <property type="match status" value="1"/>
</dbReference>
<comment type="pathway">
    <text evidence="1">Purine metabolism; ppGpp biosynthesis; ppGpp from GTP: step 1/2.</text>
</comment>
<evidence type="ECO:0000256" key="1">
    <source>
        <dbReference type="ARBA" id="ARBA00004976"/>
    </source>
</evidence>
<dbReference type="SMART" id="SM00471">
    <property type="entry name" value="HDc"/>
    <property type="match status" value="1"/>
</dbReference>
<evidence type="ECO:0000313" key="7">
    <source>
        <dbReference type="Proteomes" id="UP000262621"/>
    </source>
</evidence>
<dbReference type="Gene3D" id="1.10.3210.10">
    <property type="entry name" value="Hypothetical protein af1432"/>
    <property type="match status" value="1"/>
</dbReference>
<dbReference type="PROSITE" id="PS51880">
    <property type="entry name" value="TGS"/>
    <property type="match status" value="1"/>
</dbReference>
<dbReference type="InterPro" id="IPR012675">
    <property type="entry name" value="Beta-grasp_dom_sf"/>
</dbReference>
<dbReference type="InterPro" id="IPR002912">
    <property type="entry name" value="ACT_dom"/>
</dbReference>
<dbReference type="Pfam" id="PF04607">
    <property type="entry name" value="RelA_SpoT"/>
    <property type="match status" value="1"/>
</dbReference>
<dbReference type="SMART" id="SM00954">
    <property type="entry name" value="RelA_SpoT"/>
    <property type="match status" value="1"/>
</dbReference>
<dbReference type="InterPro" id="IPR004095">
    <property type="entry name" value="TGS"/>
</dbReference>
<dbReference type="InterPro" id="IPR027417">
    <property type="entry name" value="P-loop_NTPase"/>
</dbReference>
<dbReference type="InterPro" id="IPR007685">
    <property type="entry name" value="RelA_SpoT"/>
</dbReference>
<protein>
    <submittedName>
        <fullName evidence="6">RelA/SpoT family protein</fullName>
    </submittedName>
</protein>
<dbReference type="InterPro" id="IPR033655">
    <property type="entry name" value="TGS_RelA/SpoT"/>
</dbReference>
<dbReference type="InterPro" id="IPR004811">
    <property type="entry name" value="RelA/Spo_fam"/>
</dbReference>
<dbReference type="Gene3D" id="3.30.70.260">
    <property type="match status" value="1"/>
</dbReference>
<comment type="similarity">
    <text evidence="3">Belongs to the relA/spoT family.</text>
</comment>
<dbReference type="Pfam" id="PF02824">
    <property type="entry name" value="TGS"/>
    <property type="match status" value="1"/>
</dbReference>
<organism evidence="6 7">
    <name type="scientific">Micromonospora craniellae</name>
    <dbReference type="NCBI Taxonomy" id="2294034"/>
    <lineage>
        <taxon>Bacteria</taxon>
        <taxon>Bacillati</taxon>
        <taxon>Actinomycetota</taxon>
        <taxon>Actinomycetes</taxon>
        <taxon>Micromonosporales</taxon>
        <taxon>Micromonosporaceae</taxon>
        <taxon>Micromonospora</taxon>
    </lineage>
</organism>
<dbReference type="SUPFAM" id="SSF52540">
    <property type="entry name" value="P-loop containing nucleoside triphosphate hydrolases"/>
    <property type="match status" value="1"/>
</dbReference>
<dbReference type="SUPFAM" id="SSF55021">
    <property type="entry name" value="ACT-like"/>
    <property type="match status" value="1"/>
</dbReference>
<dbReference type="GO" id="GO:0015970">
    <property type="term" value="P:guanosine tetraphosphate biosynthetic process"/>
    <property type="evidence" value="ECO:0007669"/>
    <property type="project" value="UniProtKB-UniPathway"/>
</dbReference>
<evidence type="ECO:0000256" key="3">
    <source>
        <dbReference type="RuleBase" id="RU003847"/>
    </source>
</evidence>
<dbReference type="Pfam" id="PF13291">
    <property type="entry name" value="ACT_4"/>
    <property type="match status" value="1"/>
</dbReference>
<feature type="domain" description="ACT" evidence="4">
    <location>
        <begin position="1595"/>
        <end position="1669"/>
    </location>
</feature>
<evidence type="ECO:0000259" key="4">
    <source>
        <dbReference type="PROSITE" id="PS51671"/>
    </source>
</evidence>
<dbReference type="InterPro" id="IPR012676">
    <property type="entry name" value="TGS-like"/>
</dbReference>
<dbReference type="InterPro" id="IPR045865">
    <property type="entry name" value="ACT-like_dom_sf"/>
</dbReference>
<proteinExistence type="inferred from homology"/>
<accession>A0A372FUI3</accession>
<dbReference type="SUPFAM" id="SSF50494">
    <property type="entry name" value="Trypsin-like serine proteases"/>
    <property type="match status" value="1"/>
</dbReference>
<dbReference type="InterPro" id="IPR045600">
    <property type="entry name" value="RelA/SpoT_AH_RIS"/>
</dbReference>
<comment type="function">
    <text evidence="3">In eubacteria ppGpp (guanosine 3'-diphosphate 5'-diphosphate) is a mediator of the stringent response that coordinates a variety of cellular activities in response to changes in nutritional abundance.</text>
</comment>
<dbReference type="PANTHER" id="PTHR21262">
    <property type="entry name" value="GUANOSINE-3',5'-BIS DIPHOSPHATE 3'-PYROPHOSPHOHYDROLASE"/>
    <property type="match status" value="1"/>
</dbReference>
<comment type="caution">
    <text evidence="6">The sequence shown here is derived from an EMBL/GenBank/DDBJ whole genome shotgun (WGS) entry which is preliminary data.</text>
</comment>
<reference evidence="6 7" key="1">
    <citation type="submission" date="2018-08" db="EMBL/GenBank/DDBJ databases">
        <title>Verrucosispora craniellae sp. nov., isolated from a marine sponge in the South China Sea.</title>
        <authorList>
            <person name="Li L."/>
            <person name="Lin H.W."/>
        </authorList>
    </citation>
    <scope>NUCLEOTIDE SEQUENCE [LARGE SCALE GENOMIC DNA]</scope>
    <source>
        <strain evidence="6 7">LHW63014</strain>
    </source>
</reference>
<dbReference type="Gene3D" id="3.30.460.10">
    <property type="entry name" value="Beta Polymerase, domain 2"/>
    <property type="match status" value="1"/>
</dbReference>
<dbReference type="GO" id="GO:0008728">
    <property type="term" value="F:GTP diphosphokinase activity"/>
    <property type="evidence" value="ECO:0007669"/>
    <property type="project" value="UniProtKB-EC"/>
</dbReference>
<dbReference type="CDD" id="cd01668">
    <property type="entry name" value="TGS_RSH"/>
    <property type="match status" value="1"/>
</dbReference>
<dbReference type="Pfam" id="PF13328">
    <property type="entry name" value="HD_4"/>
    <property type="match status" value="1"/>
</dbReference>
<dbReference type="InterPro" id="IPR043519">
    <property type="entry name" value="NT_sf"/>
</dbReference>
<sequence>MGPHAALVTSASAGWEELLQAATVAIEVPSPSGNAPPARGTGFLIAPGVVATCAHVLSAKGAALPEVVKGRAVAVGAQLMLKADPQRCFRVSEGLDLALLELSHSSVDVDISPVLPSPVVAVGDALWTYGHPDGMFRAGQPASLVYEGASRLGEMDALRMLRAQGTPLTKGFSGSPVVNRRTGAVCGMVCTSNTTGGAHMLPIAEIITRCEPARLALATAQVEHRQWLGVLNDEQVTAGQWRFPGPQLRAYLTLAARTAATHPYQMSPMLPMPPLSAVYVRQAARREADSYAVAAAAPPQSAEIIFDGDHDAVLVAGAGAGKSSLFQNTVGDIARRQRDGEITDVPVRVQATDVLSTASLGEAIARSVRSDYSPLHGKGAWPPEFFAERPILNGRWLVLVDGLDEIMDPRKRQQVLAALRARHGDPDCPHRFIIATRPGTTFNGGFEGSWVLLQYELLPFDEEQRRQFAQTWFIRAEITHPAEAAARFLKELRRLSLEELARNPLMATMLCQLFVANPERRLPPGRSRIFRDFVHLLRDRHYSDADGGVRYQLRRALQRYGADAEQAGERLIAIGDTLIGRLAADRLDGDATSAVDKLEHWTATLRGSSVPEAVWRELLADYLRGSGVVVARADDYVFLHQTIQEYLAAQYVPSDPDRADAAFWDLFGRTASGRAVAPPAWRQSYARFLVAAWTQPDQMASALRSMAATGGLPGALFVTAVIEDGAEPDDTTAENAVRTLSAFARDSRATDDDRYLALTTCLRLDRAKGLHLATVIATDRRQSSAFRATTLRAMAALTTTSADVSSTAGDQWIMNQLACLDGIDAILILTSVAKDQGFEATQRIWAAEALTQINQSLGRRHLVDLARDEKINSAQRRAAATALHAAKDPRGASLLHKLARDESALAAERQLAARTLTQTPQTRSPLRRIAHRLRLPKIIDTSPAVSEVLEPLVTSLRENHPRADVRGIQQAFDAAARWHSGQFRKSGDPYITHPLAVATILAYLGMESETVMAALLSGTVHDAAYSVEQMYADFGSEVTLLVDGVGKIDKVELDNVAETKAIRNVVAVAAKDPRVLVIKLAQRLHNMRTLAYVARGEQERLARETLNLWTPLAHRVGLNVLKWELEDLALWTLFPKRFEEINRLIGEHQPQREALLRQVTQKVHPELRAANIKAEVTGRPKHLYSIYQKMIVRGREFNDIYDLVGVRILVDTVRDCYAALGVIHANWQPVPGRFKDYIAMPKFNMYQSLHTTVIGPTGKPVEMQIRTYAMHRTAEFGIAAHWKYKEKGTQIVGPPAHIDEMTWLRQLLDWQREAADPGEFLDALRFDLSSQEVYVFTPKGDVIPLPTGSTPVDFAYAVHTEVGHKCIGARVNGKLVPLESTLSNGDVIEIFTSKSETAGPTQDWLGFVKSPRARTKIRQYFNKERREEAIEEGKDAIVKAMRKQGMPLQRMLTSDNLMAIARDLHLADVASLYAAVGDSQVSAQSVVQKLMATYGGEEGAAEDIAETAVATRPPRSRASSHDPGVVVRGVSDVWIKLARCCTPVPPDSVFGFVTSSGGVSVHRDDCANSEDLRAQGERVVEVSWKLTSSSTFLVAIQVEALDRRRLLVDIARAISDVQVNILSATVTTTRDLVAVSRFSFEMADPKHLGHLLAAVRKVDGVFDAYRVTSGA</sequence>
<dbReference type="FunFam" id="3.30.460.10:FF:000001">
    <property type="entry name" value="GTP pyrophosphokinase RelA"/>
    <property type="match status" value="1"/>
</dbReference>
<dbReference type="UniPathway" id="UPA00908">
    <property type="reaction ID" value="UER00884"/>
</dbReference>
<comment type="catalytic activity">
    <reaction evidence="2">
        <text>GTP + ATP = guanosine 3'-diphosphate 5'-triphosphate + AMP</text>
        <dbReference type="Rhea" id="RHEA:22088"/>
        <dbReference type="ChEBI" id="CHEBI:30616"/>
        <dbReference type="ChEBI" id="CHEBI:37565"/>
        <dbReference type="ChEBI" id="CHEBI:142410"/>
        <dbReference type="ChEBI" id="CHEBI:456215"/>
        <dbReference type="EC" id="2.7.6.5"/>
    </reaction>
</comment>
<dbReference type="SUPFAM" id="SSF81301">
    <property type="entry name" value="Nucleotidyltransferase"/>
    <property type="match status" value="1"/>
</dbReference>
<dbReference type="FunFam" id="3.10.20.30:FF:000002">
    <property type="entry name" value="GTP pyrophosphokinase (RelA/SpoT)"/>
    <property type="match status" value="1"/>
</dbReference>
<dbReference type="PROSITE" id="PS51671">
    <property type="entry name" value="ACT"/>
    <property type="match status" value="1"/>
</dbReference>
<dbReference type="CDD" id="cd04876">
    <property type="entry name" value="ACT_RelA-SpoT"/>
    <property type="match status" value="1"/>
</dbReference>
<dbReference type="GO" id="GO:0005886">
    <property type="term" value="C:plasma membrane"/>
    <property type="evidence" value="ECO:0007669"/>
    <property type="project" value="TreeGrafter"/>
</dbReference>